<dbReference type="GO" id="GO:0017125">
    <property type="term" value="F:deoxycytidyl transferase activity"/>
    <property type="evidence" value="ECO:0007669"/>
    <property type="project" value="TreeGrafter"/>
</dbReference>
<feature type="compositionally biased region" description="Low complexity" evidence="1">
    <location>
        <begin position="754"/>
        <end position="766"/>
    </location>
</feature>
<keyword evidence="5" id="KW-1185">Reference proteome</keyword>
<reference evidence="5" key="1">
    <citation type="submission" date="2018-06" db="EMBL/GenBank/DDBJ databases">
        <authorList>
            <person name="Guldener U."/>
        </authorList>
    </citation>
    <scope>NUCLEOTIDE SEQUENCE [LARGE SCALE GENOMIC DNA]</scope>
    <source>
        <strain evidence="5">UTAD17</strain>
    </source>
</reference>
<dbReference type="InterPro" id="IPR043502">
    <property type="entry name" value="DNA/RNA_pol_sf"/>
</dbReference>
<dbReference type="FunFam" id="3.40.50.10190:FF:000011">
    <property type="entry name" value="DNA repair protein REV1"/>
    <property type="match status" value="1"/>
</dbReference>
<evidence type="ECO:0000259" key="2">
    <source>
        <dbReference type="PROSITE" id="PS50172"/>
    </source>
</evidence>
<dbReference type="Gene3D" id="3.30.70.270">
    <property type="match status" value="1"/>
</dbReference>
<dbReference type="GO" id="GO:0070987">
    <property type="term" value="P:error-free translesion synthesis"/>
    <property type="evidence" value="ECO:0007669"/>
    <property type="project" value="TreeGrafter"/>
</dbReference>
<dbReference type="VEuPathDB" id="FungiDB:SCODWIG_03274"/>
<evidence type="ECO:0000313" key="4">
    <source>
        <dbReference type="EMBL" id="SSD61513.1"/>
    </source>
</evidence>
<gene>
    <name evidence="4" type="ORF">SCODWIG_03274</name>
</gene>
<organism evidence="4 5">
    <name type="scientific">Saccharomycodes ludwigii</name>
    <dbReference type="NCBI Taxonomy" id="36035"/>
    <lineage>
        <taxon>Eukaryota</taxon>
        <taxon>Fungi</taxon>
        <taxon>Dikarya</taxon>
        <taxon>Ascomycota</taxon>
        <taxon>Saccharomycotina</taxon>
        <taxon>Saccharomycetes</taxon>
        <taxon>Saccharomycodales</taxon>
        <taxon>Saccharomycodaceae</taxon>
        <taxon>Saccharomycodes</taxon>
    </lineage>
</organism>
<evidence type="ECO:0000259" key="3">
    <source>
        <dbReference type="PROSITE" id="PS50173"/>
    </source>
</evidence>
<dbReference type="Gene3D" id="3.30.1490.100">
    <property type="entry name" value="DNA polymerase, Y-family, little finger domain"/>
    <property type="match status" value="1"/>
</dbReference>
<feature type="compositionally biased region" description="Low complexity" evidence="1">
    <location>
        <begin position="101"/>
        <end position="116"/>
    </location>
</feature>
<dbReference type="Gene3D" id="6.10.250.1490">
    <property type="match status" value="1"/>
</dbReference>
<dbReference type="EMBL" id="UFAJ01000737">
    <property type="protein sequence ID" value="SSD61513.1"/>
    <property type="molecule type" value="Genomic_DNA"/>
</dbReference>
<dbReference type="InterPro" id="IPR043128">
    <property type="entry name" value="Rev_trsase/Diguanyl_cyclase"/>
</dbReference>
<dbReference type="Pfam" id="PF11799">
    <property type="entry name" value="IMS_C"/>
    <property type="match status" value="1"/>
</dbReference>
<protein>
    <recommendedName>
        <fullName evidence="6">DNA repair protein REV1</fullName>
    </recommendedName>
</protein>
<dbReference type="InterPro" id="IPR001357">
    <property type="entry name" value="BRCT_dom"/>
</dbReference>
<dbReference type="SUPFAM" id="SSF52113">
    <property type="entry name" value="BRCT domain"/>
    <property type="match status" value="1"/>
</dbReference>
<dbReference type="PANTHER" id="PTHR45990">
    <property type="entry name" value="DNA REPAIR PROTEIN REV1"/>
    <property type="match status" value="1"/>
</dbReference>
<dbReference type="PROSITE" id="PS50172">
    <property type="entry name" value="BRCT"/>
    <property type="match status" value="1"/>
</dbReference>
<dbReference type="Pfam" id="PF16589">
    <property type="entry name" value="BRCT_2"/>
    <property type="match status" value="1"/>
</dbReference>
<feature type="region of interest" description="Disordered" evidence="1">
    <location>
        <begin position="749"/>
        <end position="784"/>
    </location>
</feature>
<evidence type="ECO:0000256" key="1">
    <source>
        <dbReference type="SAM" id="MobiDB-lite"/>
    </source>
</evidence>
<dbReference type="InterPro" id="IPR017961">
    <property type="entry name" value="DNA_pol_Y-fam_little_finger"/>
</dbReference>
<dbReference type="GO" id="GO:0006281">
    <property type="term" value="P:DNA repair"/>
    <property type="evidence" value="ECO:0007669"/>
    <property type="project" value="InterPro"/>
</dbReference>
<dbReference type="GO" id="GO:0042276">
    <property type="term" value="P:error-prone translesion synthesis"/>
    <property type="evidence" value="ECO:0007669"/>
    <property type="project" value="TreeGrafter"/>
</dbReference>
<feature type="region of interest" description="Disordered" evidence="1">
    <location>
        <begin position="64"/>
        <end position="86"/>
    </location>
</feature>
<feature type="domain" description="UmuC" evidence="3">
    <location>
        <begin position="324"/>
        <end position="509"/>
    </location>
</feature>
<proteinExistence type="predicted"/>
<name>A0A376BA13_9ASCO</name>
<dbReference type="Gene3D" id="3.40.1170.60">
    <property type="match status" value="1"/>
</dbReference>
<dbReference type="GO" id="GO:0005634">
    <property type="term" value="C:nucleus"/>
    <property type="evidence" value="ECO:0007669"/>
    <property type="project" value="TreeGrafter"/>
</dbReference>
<evidence type="ECO:0008006" key="6">
    <source>
        <dbReference type="Google" id="ProtNLM"/>
    </source>
</evidence>
<evidence type="ECO:0000313" key="5">
    <source>
        <dbReference type="Proteomes" id="UP000262825"/>
    </source>
</evidence>
<dbReference type="InterPro" id="IPR036775">
    <property type="entry name" value="DNA_pol_Y-fam_lit_finger_sf"/>
</dbReference>
<dbReference type="SUPFAM" id="SSF56672">
    <property type="entry name" value="DNA/RNA polymerases"/>
    <property type="match status" value="1"/>
</dbReference>
<dbReference type="CDD" id="cd17719">
    <property type="entry name" value="BRCT_Rev1"/>
    <property type="match status" value="1"/>
</dbReference>
<dbReference type="PROSITE" id="PS50173">
    <property type="entry name" value="UMUC"/>
    <property type="match status" value="1"/>
</dbReference>
<dbReference type="SMART" id="SM00292">
    <property type="entry name" value="BRCT"/>
    <property type="match status" value="1"/>
</dbReference>
<dbReference type="GO" id="GO:0003887">
    <property type="term" value="F:DNA-directed DNA polymerase activity"/>
    <property type="evidence" value="ECO:0007669"/>
    <property type="project" value="TreeGrafter"/>
</dbReference>
<dbReference type="AlphaFoldDB" id="A0A376BA13"/>
<dbReference type="InterPro" id="IPR036420">
    <property type="entry name" value="BRCT_dom_sf"/>
</dbReference>
<feature type="domain" description="BRCT" evidence="2">
    <location>
        <begin position="161"/>
        <end position="249"/>
    </location>
</feature>
<sequence length="968" mass="111421">MPINENDLELFLESTSILNSSSQNSIDKTTSNAELSNIEHSTLLIPQPPLLKTGTTLSELKTQEGNDYCNHDSINETEEGGKTDSIKQQEKNDDAFEKMHSNNNNRSCNKNNSYFNPMLQSPTRMPQRYNNYDEYMENKIFQQNKNDQKLIAEYEKQFNKTYPQIFKNTNIYINGYTNPTRLQLHKLIVLHGGKFSHYLTSKRNVTHIIATNLTSKKKIEFRKYRVVQPEWIMQSIEANKLLKWQDYALLLNDTNINNTTDIKTLVTKDSTKKPHLDCNHPDFLASFFKNSRLHHLTTWKLELQNKHMKSNPVGAHHNRIKKIIYYIDFDCFFATVSGLKHNENSSLPIAVSHGQGNSDIASCNYAARSFGIKNGMWVSRAKQLCSTLKILPYEFDSYRKISETFYELLYDKFDTVIPLSVDEGVFIDYPEDIDYKGISEKCMDIRNLLSTKTKCTVSIGVSNTLVLSTLCLKSAKPNGFKIFLPHNTEKEAVAKFVGSFQLTDLPNIGHKTADKINELYSPSSIITLADLQSNLSSLSSFNKLNKLGGKLSRKIILYLKGEDDIDNISKINTPFNYFRKKSLSVDINWGIRFQTIEQVYNFIDRVVARLASQLKSINMASSQYTIKLARCKANSPIEPPKYLGMGLCDITSKTGRFPAHTNENYIMSPEIKQSFRKLYIQAPISSLRGISITLSNLKTNNDRDIGSMLDRKTNNTLDNFPRLHPPLPHDVPLTMSNTENADQMVTVTPLLPSNDNNNNNNNNNNNRRSIEKRKSRSPAREFFNNYHKKKNQERAKHHFSTEIDENALKELPLEMQKEIQREYAVINLVNSTKRSALEAPKIIPKKKLESICCFNPPIPFQKLLNPKEITARLDTWILQNIERGPRTDDALLLVQYLRRLVKFNKKSMLLYIVDHLEEQIDYYRSYYRSASDDPQTSSNHHQMPDGILQWEKLLVLKILPLRESKNRA</sequence>
<dbReference type="PANTHER" id="PTHR45990:SF1">
    <property type="entry name" value="DNA REPAIR PROTEIN REV1"/>
    <property type="match status" value="1"/>
</dbReference>
<dbReference type="Gene3D" id="3.40.50.10190">
    <property type="entry name" value="BRCT domain"/>
    <property type="match status" value="1"/>
</dbReference>
<feature type="region of interest" description="Disordered" evidence="1">
    <location>
        <begin position="99"/>
        <end position="123"/>
    </location>
</feature>
<dbReference type="Pfam" id="PF00817">
    <property type="entry name" value="IMS"/>
    <property type="match status" value="1"/>
</dbReference>
<dbReference type="GO" id="GO:0003684">
    <property type="term" value="F:damaged DNA binding"/>
    <property type="evidence" value="ECO:0007669"/>
    <property type="project" value="InterPro"/>
</dbReference>
<dbReference type="Gene3D" id="1.10.150.20">
    <property type="entry name" value="5' to 3' exonuclease, C-terminal subdomain"/>
    <property type="match status" value="1"/>
</dbReference>
<dbReference type="InterPro" id="IPR001126">
    <property type="entry name" value="UmuC"/>
</dbReference>
<dbReference type="Proteomes" id="UP000262825">
    <property type="component" value="Unassembled WGS sequence"/>
</dbReference>
<accession>A0A376BA13</accession>